<proteinExistence type="predicted"/>
<sequence>MLETLKFQAPPGYGRLSRTVFIPPSFYGRIYRCKEIAVIRPLKVGYRCPPPDSILAVRQMMARAPGHK</sequence>
<accession>A0A8H3UTN8</accession>
<name>A0A8H3UTN8_VENIN</name>
<dbReference type="EMBL" id="WNWS01000162">
    <property type="protein sequence ID" value="KAE9976982.1"/>
    <property type="molecule type" value="Genomic_DNA"/>
</dbReference>
<evidence type="ECO:0000313" key="1">
    <source>
        <dbReference type="EMBL" id="KAE9976982.1"/>
    </source>
</evidence>
<dbReference type="AlphaFoldDB" id="A0A8H3UTN8"/>
<reference evidence="1 2" key="1">
    <citation type="submission" date="2018-12" db="EMBL/GenBank/DDBJ databases">
        <title>Venturia inaequalis Genome Resource.</title>
        <authorList>
            <person name="Lichtner F.J."/>
        </authorList>
    </citation>
    <scope>NUCLEOTIDE SEQUENCE [LARGE SCALE GENOMIC DNA]</scope>
    <source>
        <strain evidence="1 2">120213</strain>
    </source>
</reference>
<organism evidence="1 2">
    <name type="scientific">Venturia inaequalis</name>
    <name type="common">Apple scab fungus</name>
    <dbReference type="NCBI Taxonomy" id="5025"/>
    <lineage>
        <taxon>Eukaryota</taxon>
        <taxon>Fungi</taxon>
        <taxon>Dikarya</taxon>
        <taxon>Ascomycota</taxon>
        <taxon>Pezizomycotina</taxon>
        <taxon>Dothideomycetes</taxon>
        <taxon>Pleosporomycetidae</taxon>
        <taxon>Venturiales</taxon>
        <taxon>Venturiaceae</taxon>
        <taxon>Venturia</taxon>
    </lineage>
</organism>
<evidence type="ECO:0000313" key="2">
    <source>
        <dbReference type="Proteomes" id="UP000447873"/>
    </source>
</evidence>
<protein>
    <submittedName>
        <fullName evidence="1">Uncharacterized protein</fullName>
    </submittedName>
</protein>
<dbReference type="Proteomes" id="UP000447873">
    <property type="component" value="Unassembled WGS sequence"/>
</dbReference>
<gene>
    <name evidence="1" type="ORF">EG328_002309</name>
</gene>
<comment type="caution">
    <text evidence="1">The sequence shown here is derived from an EMBL/GenBank/DDBJ whole genome shotgun (WGS) entry which is preliminary data.</text>
</comment>